<proteinExistence type="predicted"/>
<reference evidence="3 4" key="1">
    <citation type="submission" date="2024-04" db="EMBL/GenBank/DDBJ databases">
        <title>Tritrichomonas musculus Genome.</title>
        <authorList>
            <person name="Alves-Ferreira E."/>
            <person name="Grigg M."/>
            <person name="Lorenzi H."/>
            <person name="Galac M."/>
        </authorList>
    </citation>
    <scope>NUCLEOTIDE SEQUENCE [LARGE SCALE GENOMIC DNA]</scope>
    <source>
        <strain evidence="3 4">EAF2021</strain>
    </source>
</reference>
<accession>A0ABR2H0J2</accession>
<evidence type="ECO:0000313" key="4">
    <source>
        <dbReference type="Proteomes" id="UP001470230"/>
    </source>
</evidence>
<feature type="transmembrane region" description="Helical" evidence="1">
    <location>
        <begin position="819"/>
        <end position="841"/>
    </location>
</feature>
<evidence type="ECO:0000313" key="3">
    <source>
        <dbReference type="EMBL" id="KAK8839337.1"/>
    </source>
</evidence>
<dbReference type="EMBL" id="JAPFFF010000052">
    <property type="protein sequence ID" value="KAK8839337.1"/>
    <property type="molecule type" value="Genomic_DNA"/>
</dbReference>
<feature type="chain" id="PRO_5045083377" evidence="2">
    <location>
        <begin position="19"/>
        <end position="857"/>
    </location>
</feature>
<dbReference type="Proteomes" id="UP001470230">
    <property type="component" value="Unassembled WGS sequence"/>
</dbReference>
<keyword evidence="2" id="KW-0732">Signal</keyword>
<comment type="caution">
    <text evidence="3">The sequence shown here is derived from an EMBL/GenBank/DDBJ whole genome shotgun (WGS) entry which is preliminary data.</text>
</comment>
<evidence type="ECO:0000256" key="1">
    <source>
        <dbReference type="SAM" id="Phobius"/>
    </source>
</evidence>
<keyword evidence="4" id="KW-1185">Reference proteome</keyword>
<keyword evidence="1" id="KW-1133">Transmembrane helix</keyword>
<name>A0ABR2H0J2_9EUKA</name>
<feature type="signal peptide" evidence="2">
    <location>
        <begin position="1"/>
        <end position="18"/>
    </location>
</feature>
<organism evidence="3 4">
    <name type="scientific">Tritrichomonas musculus</name>
    <dbReference type="NCBI Taxonomy" id="1915356"/>
    <lineage>
        <taxon>Eukaryota</taxon>
        <taxon>Metamonada</taxon>
        <taxon>Parabasalia</taxon>
        <taxon>Tritrichomonadida</taxon>
        <taxon>Tritrichomonadidae</taxon>
        <taxon>Tritrichomonas</taxon>
    </lineage>
</organism>
<protein>
    <submittedName>
        <fullName evidence="3">Uncharacterized protein</fullName>
    </submittedName>
</protein>
<evidence type="ECO:0000256" key="2">
    <source>
        <dbReference type="SAM" id="SignalP"/>
    </source>
</evidence>
<sequence length="857" mass="99383">MVFFTLYSVLVLSNVLDGETSICLDDPRNRTYTFELPVGYGFAMIEWPDAILKFNISYKKFSYRNTYSIFKFGSPIECTIQYHKRVLFNVFKIPQYGKSLFYFSDEISHIYEGINEPINYDIYVSAYGPYNARSYIQTNNTVSFKYYDGETNTNHEFYADGYFKNSNPIHNSLRITSENQYIFHGINVSCQTQYESTLNNTVQIDFSQEKSGDFAYRDFLRYPNNSKISFSEIEIEEYYKLRFFFEDLAEKGYTFQYRFNNDKNYIDVVHYNFIESAENYSLSLYVSSEEYPNCDKIKLEKEYYFGDNNWGLLYTIRENELPDICVPPRAKLIITNNISYPSEVLYNESRLSTFLSNGKTGKIFSYNDFSSNIRLTVDGKCKDYKWKTIEVKVGDSIEIIVNDIDLPPICRATNTTTYCFCRENCEDCSEGIEDRVVEINDISKLYKGEESNMNIRICENVSMNAGIFEYKHIFTICPNTAVLLSNVTRIIETDNNEVSFDNLNMDPKYIKQITINQRETSAYLNLNQSIFYYNRLIIKVPEENLINAKFSQFVISGDGIVSLYNFPADKLINNDEKHINVVPGIYIICNSSTENSNCPEKEYDIFKVNNLSSTITSDIPQNAYVYVFLDTYSDTLDVEVKNLHHPKLTFIESKDLKVLDENENKKLRILSTEQLYINTSNLEIGDAEFRLSSRYLDYDRFIFSFNNLLTLKQSNNPLFSPYDIVLEPTKKNSFIYFDESFNNENQIFLIKSRNDQKINFYVGEKDFTLRSIRNFMKCENECNINNFAVYKGEPPESFEDIDNEPKDPGNKGGLGPGPIAGIVIGIIVVIAAAIIGVIFFLKKKKKNEASSNEAAEI</sequence>
<keyword evidence="1" id="KW-0812">Transmembrane</keyword>
<keyword evidence="1" id="KW-0472">Membrane</keyword>
<gene>
    <name evidence="3" type="ORF">M9Y10_032272</name>
</gene>